<organism evidence="1 2">
    <name type="scientific">Pseudochryseolinea flava</name>
    <dbReference type="NCBI Taxonomy" id="2059302"/>
    <lineage>
        <taxon>Bacteria</taxon>
        <taxon>Pseudomonadati</taxon>
        <taxon>Bacteroidota</taxon>
        <taxon>Cytophagia</taxon>
        <taxon>Cytophagales</taxon>
        <taxon>Fulvivirgaceae</taxon>
        <taxon>Pseudochryseolinea</taxon>
    </lineage>
</organism>
<dbReference type="OrthoDB" id="9785438at2"/>
<dbReference type="RefSeq" id="WP_112746409.1">
    <property type="nucleotide sequence ID" value="NZ_QMFY01000003.1"/>
</dbReference>
<evidence type="ECO:0008006" key="3">
    <source>
        <dbReference type="Google" id="ProtNLM"/>
    </source>
</evidence>
<proteinExistence type="predicted"/>
<gene>
    <name evidence="1" type="ORF">DQQ10_08425</name>
</gene>
<comment type="caution">
    <text evidence="1">The sequence shown here is derived from an EMBL/GenBank/DDBJ whole genome shotgun (WGS) entry which is preliminary data.</text>
</comment>
<accession>A0A364Y4J4</accession>
<dbReference type="Pfam" id="PF04134">
    <property type="entry name" value="DCC1-like"/>
    <property type="match status" value="1"/>
</dbReference>
<dbReference type="Proteomes" id="UP000251889">
    <property type="component" value="Unassembled WGS sequence"/>
</dbReference>
<evidence type="ECO:0000313" key="2">
    <source>
        <dbReference type="Proteomes" id="UP000251889"/>
    </source>
</evidence>
<dbReference type="PANTHER" id="PTHR33639">
    <property type="entry name" value="THIOL-DISULFIDE OXIDOREDUCTASE DCC"/>
    <property type="match status" value="1"/>
</dbReference>
<dbReference type="InterPro" id="IPR007263">
    <property type="entry name" value="DCC1-like"/>
</dbReference>
<sequence>MQIDDHPVVLFDGVCNLCNGAVQFVIKRDPDGIFKFASLQSTYAKERLAEAGANPDHLHSVAVLLKDKVYTKSDAAIMIAKHLQGPWRFFRLTRFVPRPLRDFVYTLIANNRYTWFGKKDQCMIPTPATKARFLA</sequence>
<evidence type="ECO:0000313" key="1">
    <source>
        <dbReference type="EMBL" id="RAW01669.1"/>
    </source>
</evidence>
<dbReference type="GO" id="GO:0015035">
    <property type="term" value="F:protein-disulfide reductase activity"/>
    <property type="evidence" value="ECO:0007669"/>
    <property type="project" value="InterPro"/>
</dbReference>
<dbReference type="EMBL" id="QMFY01000003">
    <property type="protein sequence ID" value="RAW01669.1"/>
    <property type="molecule type" value="Genomic_DNA"/>
</dbReference>
<name>A0A364Y4J4_9BACT</name>
<dbReference type="AlphaFoldDB" id="A0A364Y4J4"/>
<dbReference type="PANTHER" id="PTHR33639:SF2">
    <property type="entry name" value="DUF393 DOMAIN-CONTAINING PROTEIN"/>
    <property type="match status" value="1"/>
</dbReference>
<keyword evidence="2" id="KW-1185">Reference proteome</keyword>
<dbReference type="InterPro" id="IPR052927">
    <property type="entry name" value="DCC_oxidoreductase"/>
</dbReference>
<protein>
    <recommendedName>
        <fullName evidence="3">Thiol-disulfide oxidoreductase DCC family protein</fullName>
    </recommendedName>
</protein>
<reference evidence="1 2" key="1">
    <citation type="submission" date="2018-06" db="EMBL/GenBank/DDBJ databases">
        <title>Chryseolinea flavus sp. nov., a member of the phylum Bacteroidetes isolated from soil.</title>
        <authorList>
            <person name="Li Y."/>
            <person name="Wang J."/>
        </authorList>
    </citation>
    <scope>NUCLEOTIDE SEQUENCE [LARGE SCALE GENOMIC DNA]</scope>
    <source>
        <strain evidence="1 2">SDU1-6</strain>
    </source>
</reference>